<dbReference type="EMBL" id="NIDE01000004">
    <property type="protein sequence ID" value="OWK43613.1"/>
    <property type="molecule type" value="Genomic_DNA"/>
</dbReference>
<evidence type="ECO:0000313" key="3">
    <source>
        <dbReference type="EMBL" id="OWK43613.1"/>
    </source>
</evidence>
<keyword evidence="2" id="KW-1133">Transmembrane helix</keyword>
<dbReference type="GO" id="GO:0015628">
    <property type="term" value="P:protein secretion by the type II secretion system"/>
    <property type="evidence" value="ECO:0007669"/>
    <property type="project" value="InterPro"/>
</dbReference>
<evidence type="ECO:0000256" key="1">
    <source>
        <dbReference type="ARBA" id="ARBA00022481"/>
    </source>
</evidence>
<dbReference type="Pfam" id="PF07963">
    <property type="entry name" value="N_methyl"/>
    <property type="match status" value="1"/>
</dbReference>
<dbReference type="RefSeq" id="WP_088254428.1">
    <property type="nucleotide sequence ID" value="NZ_NIDE01000004.1"/>
</dbReference>
<keyword evidence="1" id="KW-0488">Methylation</keyword>
<sequence>MRLYPRPTPRPGFTLIELLVVIAIIAILSALTTAAVQRVRIVAKRAAAVSEINQLATSATAFKNDFGNYPPSNITIPHKVPPGVTSQEDAGYMLLLKYFPRWQVQVGTQTLTASNALQTFPGQTFAQPNTAVGIQFMSYNSITQTLAPFAAGGGTLDGNQCLVFFLGGPNLTGFDPAGPYPPSGTTRKGPYYDFQPNRLTTNNATNTMVWADDPWGSPYAYFASTGNSYLPTLQFPLPSPFGPGTWNGTTVVPYSTPTKPVNPNGIQIISAGANGTNTSTGAKGFGPGGAWIPGSAPYTAGTAGEDDLGNFNSGFQLGASGN</sequence>
<organism evidence="3 4">
    <name type="scientific">Fimbriiglobus ruber</name>
    <dbReference type="NCBI Taxonomy" id="1908690"/>
    <lineage>
        <taxon>Bacteria</taxon>
        <taxon>Pseudomonadati</taxon>
        <taxon>Planctomycetota</taxon>
        <taxon>Planctomycetia</taxon>
        <taxon>Gemmatales</taxon>
        <taxon>Gemmataceae</taxon>
        <taxon>Fimbriiglobus</taxon>
    </lineage>
</organism>
<evidence type="ECO:0000256" key="2">
    <source>
        <dbReference type="SAM" id="Phobius"/>
    </source>
</evidence>
<dbReference type="Proteomes" id="UP000214646">
    <property type="component" value="Unassembled WGS sequence"/>
</dbReference>
<dbReference type="PRINTS" id="PR00813">
    <property type="entry name" value="BCTERIALGSPG"/>
</dbReference>
<name>A0A225DR98_9BACT</name>
<evidence type="ECO:0008006" key="5">
    <source>
        <dbReference type="Google" id="ProtNLM"/>
    </source>
</evidence>
<dbReference type="SUPFAM" id="SSF54523">
    <property type="entry name" value="Pili subunits"/>
    <property type="match status" value="1"/>
</dbReference>
<dbReference type="NCBIfam" id="TIGR02532">
    <property type="entry name" value="IV_pilin_GFxxxE"/>
    <property type="match status" value="1"/>
</dbReference>
<dbReference type="InterPro" id="IPR045584">
    <property type="entry name" value="Pilin-like"/>
</dbReference>
<dbReference type="InterPro" id="IPR012902">
    <property type="entry name" value="N_methyl_site"/>
</dbReference>
<dbReference type="InterPro" id="IPR000983">
    <property type="entry name" value="Bac_GSPG_pilin"/>
</dbReference>
<reference evidence="4" key="1">
    <citation type="submission" date="2017-06" db="EMBL/GenBank/DDBJ databases">
        <title>Genome analysis of Fimbriiglobus ruber SP5, the first member of the order Planctomycetales with confirmed chitinolytic capability.</title>
        <authorList>
            <person name="Ravin N.V."/>
            <person name="Rakitin A.L."/>
            <person name="Ivanova A.A."/>
            <person name="Beletsky A.V."/>
            <person name="Kulichevskaya I.S."/>
            <person name="Mardanov A.V."/>
            <person name="Dedysh S.N."/>
        </authorList>
    </citation>
    <scope>NUCLEOTIDE SEQUENCE [LARGE SCALE GENOMIC DNA]</scope>
    <source>
        <strain evidence="4">SP5</strain>
    </source>
</reference>
<comment type="caution">
    <text evidence="3">The sequence shown here is derived from an EMBL/GenBank/DDBJ whole genome shotgun (WGS) entry which is preliminary data.</text>
</comment>
<keyword evidence="4" id="KW-1185">Reference proteome</keyword>
<evidence type="ECO:0000313" key="4">
    <source>
        <dbReference type="Proteomes" id="UP000214646"/>
    </source>
</evidence>
<dbReference type="GO" id="GO:0015627">
    <property type="term" value="C:type II protein secretion system complex"/>
    <property type="evidence" value="ECO:0007669"/>
    <property type="project" value="InterPro"/>
</dbReference>
<dbReference type="Gene3D" id="3.30.700.10">
    <property type="entry name" value="Glycoprotein, Type 4 Pilin"/>
    <property type="match status" value="1"/>
</dbReference>
<proteinExistence type="predicted"/>
<feature type="transmembrane region" description="Helical" evidence="2">
    <location>
        <begin position="12"/>
        <end position="36"/>
    </location>
</feature>
<gene>
    <name evidence="3" type="ORF">FRUB_03212</name>
</gene>
<dbReference type="AlphaFoldDB" id="A0A225DR98"/>
<keyword evidence="2" id="KW-0472">Membrane</keyword>
<dbReference type="OrthoDB" id="209747at2"/>
<dbReference type="PANTHER" id="PTHR30093">
    <property type="entry name" value="GENERAL SECRETION PATHWAY PROTEIN G"/>
    <property type="match status" value="1"/>
</dbReference>
<keyword evidence="2" id="KW-0812">Transmembrane</keyword>
<accession>A0A225DR98</accession>
<protein>
    <recommendedName>
        <fullName evidence="5">Prepilin-type N-terminal cleavage/methylation domain-containing protein</fullName>
    </recommendedName>
</protein>